<keyword evidence="7" id="KW-0472">Membrane</keyword>
<evidence type="ECO:0000313" key="9">
    <source>
        <dbReference type="EMBL" id="CCA14490.1"/>
    </source>
</evidence>
<keyword evidence="5 6" id="KW-0067">ATP-binding</keyword>
<organism evidence="9">
    <name type="scientific">Albugo laibachii Nc14</name>
    <dbReference type="NCBI Taxonomy" id="890382"/>
    <lineage>
        <taxon>Eukaryota</taxon>
        <taxon>Sar</taxon>
        <taxon>Stramenopiles</taxon>
        <taxon>Oomycota</taxon>
        <taxon>Peronosporomycetes</taxon>
        <taxon>Albuginales</taxon>
        <taxon>Albuginaceae</taxon>
        <taxon>Albugo</taxon>
    </lineage>
</organism>
<evidence type="ECO:0000256" key="1">
    <source>
        <dbReference type="ARBA" id="ARBA00022527"/>
    </source>
</evidence>
<dbReference type="PROSITE" id="PS00108">
    <property type="entry name" value="PROTEIN_KINASE_ST"/>
    <property type="match status" value="2"/>
</dbReference>
<dbReference type="Gene3D" id="3.30.200.20">
    <property type="entry name" value="Phosphorylase Kinase, domain 1"/>
    <property type="match status" value="1"/>
</dbReference>
<feature type="domain" description="Protein kinase" evidence="8">
    <location>
        <begin position="674"/>
        <end position="930"/>
    </location>
</feature>
<dbReference type="InterPro" id="IPR001245">
    <property type="entry name" value="Ser-Thr/Tyr_kinase_cat_dom"/>
</dbReference>
<dbReference type="InterPro" id="IPR011009">
    <property type="entry name" value="Kinase-like_dom_sf"/>
</dbReference>
<keyword evidence="4 9" id="KW-0418">Kinase</keyword>
<feature type="transmembrane region" description="Helical" evidence="7">
    <location>
        <begin position="286"/>
        <end position="307"/>
    </location>
</feature>
<dbReference type="SUPFAM" id="SSF56112">
    <property type="entry name" value="Protein kinase-like (PK-like)"/>
    <property type="match status" value="2"/>
</dbReference>
<evidence type="ECO:0000256" key="7">
    <source>
        <dbReference type="SAM" id="Phobius"/>
    </source>
</evidence>
<keyword evidence="1" id="KW-0723">Serine/threonine-protein kinase</keyword>
<dbReference type="HOGENOM" id="CLU_309617_0_0_1"/>
<dbReference type="SMART" id="SM00220">
    <property type="entry name" value="S_TKc"/>
    <property type="match status" value="2"/>
</dbReference>
<dbReference type="InterPro" id="IPR008271">
    <property type="entry name" value="Ser/Thr_kinase_AS"/>
</dbReference>
<proteinExistence type="predicted"/>
<feature type="binding site" evidence="6">
    <location>
        <position position="395"/>
    </location>
    <ligand>
        <name>ATP</name>
        <dbReference type="ChEBI" id="CHEBI:30616"/>
    </ligand>
</feature>
<feature type="binding site" evidence="6">
    <location>
        <position position="702"/>
    </location>
    <ligand>
        <name>ATP</name>
        <dbReference type="ChEBI" id="CHEBI:30616"/>
    </ligand>
</feature>
<name>F0W0B8_9STRA</name>
<accession>F0W0B8</accession>
<dbReference type="InterPro" id="IPR051681">
    <property type="entry name" value="Ser/Thr_Kinases-Pseudokinases"/>
</dbReference>
<dbReference type="Pfam" id="PF07714">
    <property type="entry name" value="PK_Tyr_Ser-Thr"/>
    <property type="match status" value="2"/>
</dbReference>
<keyword evidence="2" id="KW-0808">Transferase</keyword>
<dbReference type="PANTHER" id="PTHR44329">
    <property type="entry name" value="SERINE/THREONINE-PROTEIN KINASE TNNI3K-RELATED"/>
    <property type="match status" value="1"/>
</dbReference>
<evidence type="ECO:0000256" key="3">
    <source>
        <dbReference type="ARBA" id="ARBA00022741"/>
    </source>
</evidence>
<gene>
    <name evidence="9" type="primary">AlNc14C4G561</name>
    <name evidence="9" type="ORF">ALNC14_006330</name>
</gene>
<reference evidence="9" key="2">
    <citation type="submission" date="2011-02" db="EMBL/GenBank/DDBJ databases">
        <authorList>
            <person name="MacLean D."/>
        </authorList>
    </citation>
    <scope>NUCLEOTIDE SEQUENCE</scope>
</reference>
<dbReference type="Gene3D" id="1.10.510.10">
    <property type="entry name" value="Transferase(Phosphotransferase) domain 1"/>
    <property type="match status" value="2"/>
</dbReference>
<dbReference type="InterPro" id="IPR017441">
    <property type="entry name" value="Protein_kinase_ATP_BS"/>
</dbReference>
<evidence type="ECO:0000256" key="5">
    <source>
        <dbReference type="ARBA" id="ARBA00022840"/>
    </source>
</evidence>
<sequence length="941" mass="105627">MTAVHMMPLPFQYLRTGHSKMIDEGPQIAKVVPRAILPIPSSDMAAMHNIGPTPRFKQDADIASVKRGFVEMVASPIKSKLQGMGTSVHDLKTNFLRGRSESHLLKKKEDIGFAFFSLQFMDAGMEMRYVFARRVKYQSRLKFGASFTSFFIPLLVIMQVSFKSKDESESWAKFPWVIIFPGVVMCMGLLVSIYFRYFLRHPKMLSVVCLIAQVSALLDTTKAATSVTERNAWVQFIFSLGITSSTGITFPQSMGVLTLSSLLLVILAWFRYITDVPSINSTVGSPGTLTVAVVLYSILLGFLAWNWEYEERRDFVLTERLAKENVLVQMTMEMTGWFSGGAASGNTPSGGSVGVLNVSWHIDPKDVLVKEELGQGTFGCVYAATWKETEVAVKKIILQGDTRAIITSFGAEASVMAQLRHPNIVMFLGVMVHPDFVGLVMEICPKGSVYSVIHSEDLKIDWSLMLRMLVDASRGMHFLHSNNSPILHRDLKSVNLLIDADWRCKVSDFGLSELKAFRESDGATMVSRVFAGSSLWIAPEIFRGESHSEKSDVYSFGIILYETITRSIPYLNLSIDAIPFVVLDGKRPTDFEAIRNLQNHTHVLELLVLMKRCWDENQFIRPTFTSIISTIHNILTKYVQSEKWDDCIIYPDRKISPNGFFREDDGLSIREEDLLFEAEIGKGVFGVVFRGSYFGTAVAIKKLYVSGVPKNALIEFEKECAIMRGLRHPNIVLFMGSCSKPPTLLLVTELLPSGSFFDIYHKLPRPEPFQQLRIAYNLAFDMAKGLAYLHNHNPVVIHRDLKSQNVLLDDKMKTKIADFGLSKFLDVGKTLSICGSPLWVAPEVLRGEKYGCSCDVYSFSIIVWEALGWGEPYPELGSSDIMHGVAENTLRPIVPEGTPAALAYLLEECWTKQQNERPAFRELVPRLEVLVRDFSLQSVSL</sequence>
<dbReference type="AlphaFoldDB" id="F0W0B8"/>
<dbReference type="PROSITE" id="PS00107">
    <property type="entry name" value="PROTEIN_KINASE_ATP"/>
    <property type="match status" value="2"/>
</dbReference>
<feature type="domain" description="Protein kinase" evidence="8">
    <location>
        <begin position="367"/>
        <end position="635"/>
    </location>
</feature>
<dbReference type="GO" id="GO:0004674">
    <property type="term" value="F:protein serine/threonine kinase activity"/>
    <property type="evidence" value="ECO:0007669"/>
    <property type="project" value="UniProtKB-KW"/>
</dbReference>
<keyword evidence="7" id="KW-1133">Transmembrane helix</keyword>
<dbReference type="PROSITE" id="PS50011">
    <property type="entry name" value="PROTEIN_KINASE_DOM"/>
    <property type="match status" value="2"/>
</dbReference>
<dbReference type="InterPro" id="IPR000719">
    <property type="entry name" value="Prot_kinase_dom"/>
</dbReference>
<dbReference type="CDD" id="cd13999">
    <property type="entry name" value="STKc_MAP3K-like"/>
    <property type="match status" value="2"/>
</dbReference>
<dbReference type="EMBL" id="FR824049">
    <property type="protein sequence ID" value="CCA14490.1"/>
    <property type="molecule type" value="Genomic_DNA"/>
</dbReference>
<feature type="transmembrane region" description="Helical" evidence="7">
    <location>
        <begin position="256"/>
        <end position="274"/>
    </location>
</feature>
<evidence type="ECO:0000256" key="6">
    <source>
        <dbReference type="PROSITE-ProRule" id="PRU10141"/>
    </source>
</evidence>
<dbReference type="PANTHER" id="PTHR44329:SF288">
    <property type="entry name" value="MITOGEN-ACTIVATED PROTEIN KINASE KINASE KINASE 20"/>
    <property type="match status" value="1"/>
</dbReference>
<protein>
    <submittedName>
        <fullName evidence="9">Protein kinase putative</fullName>
    </submittedName>
</protein>
<evidence type="ECO:0000259" key="8">
    <source>
        <dbReference type="PROSITE" id="PS50011"/>
    </source>
</evidence>
<feature type="transmembrane region" description="Helical" evidence="7">
    <location>
        <begin position="174"/>
        <end position="195"/>
    </location>
</feature>
<evidence type="ECO:0000256" key="4">
    <source>
        <dbReference type="ARBA" id="ARBA00022777"/>
    </source>
</evidence>
<reference evidence="9" key="1">
    <citation type="journal article" date="2011" name="PLoS Biol.">
        <title>Gene gain and loss during evolution of obligate parasitism in the white rust pathogen of Arabidopsis thaliana.</title>
        <authorList>
            <person name="Kemen E."/>
            <person name="Gardiner A."/>
            <person name="Schultz-Larsen T."/>
            <person name="Kemen A.C."/>
            <person name="Balmuth A.L."/>
            <person name="Robert-Seilaniantz A."/>
            <person name="Bailey K."/>
            <person name="Holub E."/>
            <person name="Studholme D.J."/>
            <person name="Maclean D."/>
            <person name="Jones J.D."/>
        </authorList>
    </citation>
    <scope>NUCLEOTIDE SEQUENCE</scope>
</reference>
<feature type="transmembrane region" description="Helical" evidence="7">
    <location>
        <begin position="143"/>
        <end position="162"/>
    </location>
</feature>
<dbReference type="GO" id="GO:0005524">
    <property type="term" value="F:ATP binding"/>
    <property type="evidence" value="ECO:0007669"/>
    <property type="project" value="UniProtKB-UniRule"/>
</dbReference>
<keyword evidence="3 6" id="KW-0547">Nucleotide-binding</keyword>
<keyword evidence="7" id="KW-0812">Transmembrane</keyword>
<evidence type="ECO:0000256" key="2">
    <source>
        <dbReference type="ARBA" id="ARBA00022679"/>
    </source>
</evidence>